<keyword evidence="5 6" id="KW-0472">Membrane</keyword>
<organism evidence="8 9">
    <name type="scientific">Agaribacter flavus</name>
    <dbReference type="NCBI Taxonomy" id="1902781"/>
    <lineage>
        <taxon>Bacteria</taxon>
        <taxon>Pseudomonadati</taxon>
        <taxon>Pseudomonadota</taxon>
        <taxon>Gammaproteobacteria</taxon>
        <taxon>Alteromonadales</taxon>
        <taxon>Alteromonadaceae</taxon>
        <taxon>Agaribacter</taxon>
    </lineage>
</organism>
<reference evidence="9" key="1">
    <citation type="journal article" date="2019" name="Int. J. Syst. Evol. Microbiol.">
        <title>The Global Catalogue of Microorganisms (GCM) 10K type strain sequencing project: providing services to taxonomists for standard genome sequencing and annotation.</title>
        <authorList>
            <consortium name="The Broad Institute Genomics Platform"/>
            <consortium name="The Broad Institute Genome Sequencing Center for Infectious Disease"/>
            <person name="Wu L."/>
            <person name="Ma J."/>
        </authorList>
    </citation>
    <scope>NUCLEOTIDE SEQUENCE [LARGE SCALE GENOMIC DNA]</scope>
    <source>
        <strain evidence="9">KCTC 52473</strain>
    </source>
</reference>
<evidence type="ECO:0000313" key="9">
    <source>
        <dbReference type="Proteomes" id="UP001595478"/>
    </source>
</evidence>
<feature type="transmembrane region" description="Helical" evidence="6">
    <location>
        <begin position="210"/>
        <end position="229"/>
    </location>
</feature>
<dbReference type="EMBL" id="JBHRSW010000029">
    <property type="protein sequence ID" value="MFC3122717.1"/>
    <property type="molecule type" value="Genomic_DNA"/>
</dbReference>
<dbReference type="Proteomes" id="UP001595478">
    <property type="component" value="Unassembled WGS sequence"/>
</dbReference>
<dbReference type="SUPFAM" id="SSF103481">
    <property type="entry name" value="Multidrug resistance efflux transporter EmrE"/>
    <property type="match status" value="2"/>
</dbReference>
<feature type="transmembrane region" description="Helical" evidence="6">
    <location>
        <begin position="66"/>
        <end position="87"/>
    </location>
</feature>
<feature type="transmembrane region" description="Helical" evidence="6">
    <location>
        <begin position="145"/>
        <end position="167"/>
    </location>
</feature>
<feature type="transmembrane region" description="Helical" evidence="6">
    <location>
        <begin position="122"/>
        <end position="139"/>
    </location>
</feature>
<dbReference type="InterPro" id="IPR050638">
    <property type="entry name" value="AA-Vitamin_Transporters"/>
</dbReference>
<feature type="domain" description="EamA" evidence="7">
    <location>
        <begin position="152"/>
        <end position="282"/>
    </location>
</feature>
<name>A0ABV7FQU9_9ALTE</name>
<evidence type="ECO:0000256" key="1">
    <source>
        <dbReference type="ARBA" id="ARBA00004141"/>
    </source>
</evidence>
<feature type="transmembrane region" description="Helical" evidence="6">
    <location>
        <begin position="241"/>
        <end position="260"/>
    </location>
</feature>
<keyword evidence="3 6" id="KW-0812">Transmembrane</keyword>
<evidence type="ECO:0000259" key="7">
    <source>
        <dbReference type="Pfam" id="PF00892"/>
    </source>
</evidence>
<dbReference type="InterPro" id="IPR000620">
    <property type="entry name" value="EamA_dom"/>
</dbReference>
<evidence type="ECO:0000256" key="6">
    <source>
        <dbReference type="SAM" id="Phobius"/>
    </source>
</evidence>
<protein>
    <submittedName>
        <fullName evidence="8">DMT family transporter</fullName>
    </submittedName>
</protein>
<proteinExistence type="inferred from homology"/>
<dbReference type="PANTHER" id="PTHR32322:SF2">
    <property type="entry name" value="EAMA DOMAIN-CONTAINING PROTEIN"/>
    <property type="match status" value="1"/>
</dbReference>
<feature type="transmembrane region" description="Helical" evidence="6">
    <location>
        <begin position="266"/>
        <end position="289"/>
    </location>
</feature>
<comment type="similarity">
    <text evidence="2">Belongs to the EamA transporter family.</text>
</comment>
<feature type="transmembrane region" description="Helical" evidence="6">
    <location>
        <begin position="35"/>
        <end position="54"/>
    </location>
</feature>
<dbReference type="InterPro" id="IPR037185">
    <property type="entry name" value="EmrE-like"/>
</dbReference>
<dbReference type="Pfam" id="PF00892">
    <property type="entry name" value="EamA"/>
    <property type="match status" value="2"/>
</dbReference>
<dbReference type="PANTHER" id="PTHR32322">
    <property type="entry name" value="INNER MEMBRANE TRANSPORTER"/>
    <property type="match status" value="1"/>
</dbReference>
<evidence type="ECO:0000256" key="3">
    <source>
        <dbReference type="ARBA" id="ARBA00022692"/>
    </source>
</evidence>
<feature type="transmembrane region" description="Helical" evidence="6">
    <location>
        <begin position="179"/>
        <end position="198"/>
    </location>
</feature>
<comment type="subcellular location">
    <subcellularLocation>
        <location evidence="1">Membrane</location>
        <topology evidence="1">Multi-pass membrane protein</topology>
    </subcellularLocation>
</comment>
<evidence type="ECO:0000256" key="2">
    <source>
        <dbReference type="ARBA" id="ARBA00007362"/>
    </source>
</evidence>
<accession>A0ABV7FQU9</accession>
<gene>
    <name evidence="8" type="ORF">ACFOHL_13920</name>
</gene>
<evidence type="ECO:0000256" key="4">
    <source>
        <dbReference type="ARBA" id="ARBA00022989"/>
    </source>
</evidence>
<evidence type="ECO:0000256" key="5">
    <source>
        <dbReference type="ARBA" id="ARBA00023136"/>
    </source>
</evidence>
<dbReference type="Gene3D" id="1.10.3730.20">
    <property type="match status" value="2"/>
</dbReference>
<feature type="transmembrane region" description="Helical" evidence="6">
    <location>
        <begin position="12"/>
        <end position="29"/>
    </location>
</feature>
<feature type="transmembrane region" description="Helical" evidence="6">
    <location>
        <begin position="93"/>
        <end position="115"/>
    </location>
</feature>
<keyword evidence="9" id="KW-1185">Reference proteome</keyword>
<feature type="domain" description="EamA" evidence="7">
    <location>
        <begin position="12"/>
        <end position="138"/>
    </location>
</feature>
<sequence length="299" mass="32291">MILKAIDFAELILLGAIWGASFMLMRIAAPEFGVFALVEVRAVGAALCLLPIVWMRKQSRDLRRNWPHLFVVGLLNTAIPFSLYNYALSYIDSSLGAILNATAPMFGVVVSWLYLKDHISRSGLLGMILGFTGVVVISFDQKTSSSASLLPVFAGLGAALCYAIAASYMKKHLSKAKPFAVAAGSQIMAAAMLLPFTLWFLPSEMPSQNAWLAAAILSIVCTGIAYVMYFDLIAKVGTSSAISVGYLIPMFGIFWGLVILDESLSFKQVVGTALILVGVVLATNAIKLLKRRKLEARAE</sequence>
<evidence type="ECO:0000313" key="8">
    <source>
        <dbReference type="EMBL" id="MFC3122717.1"/>
    </source>
</evidence>
<keyword evidence="4 6" id="KW-1133">Transmembrane helix</keyword>
<dbReference type="RefSeq" id="WP_376920839.1">
    <property type="nucleotide sequence ID" value="NZ_JBHRSW010000029.1"/>
</dbReference>
<comment type="caution">
    <text evidence="8">The sequence shown here is derived from an EMBL/GenBank/DDBJ whole genome shotgun (WGS) entry which is preliminary data.</text>
</comment>